<dbReference type="GO" id="GO:0006508">
    <property type="term" value="P:proteolysis"/>
    <property type="evidence" value="ECO:0007669"/>
    <property type="project" value="UniProtKB-KW"/>
</dbReference>
<dbReference type="EMBL" id="JAVHNS010000011">
    <property type="protein sequence ID" value="KAK6340269.1"/>
    <property type="molecule type" value="Genomic_DNA"/>
</dbReference>
<evidence type="ECO:0000256" key="2">
    <source>
        <dbReference type="ARBA" id="ARBA00022670"/>
    </source>
</evidence>
<dbReference type="GO" id="GO:0008237">
    <property type="term" value="F:metallopeptidase activity"/>
    <property type="evidence" value="ECO:0007669"/>
    <property type="project" value="UniProtKB-KW"/>
</dbReference>
<keyword evidence="2" id="KW-0645">Protease</keyword>
<dbReference type="InterPro" id="IPR008754">
    <property type="entry name" value="Peptidase_M43"/>
</dbReference>
<keyword evidence="5" id="KW-0378">Hydrolase</keyword>
<protein>
    <recommendedName>
        <fullName evidence="10">Peptidase M43 pregnancy-associated plasma-A domain-containing protein</fullName>
    </recommendedName>
</protein>
<evidence type="ECO:0000256" key="6">
    <source>
        <dbReference type="ARBA" id="ARBA00022833"/>
    </source>
</evidence>
<keyword evidence="8" id="KW-1015">Disulfide bond</keyword>
<dbReference type="AlphaFoldDB" id="A0AAV9UDG7"/>
<evidence type="ECO:0000256" key="1">
    <source>
        <dbReference type="ARBA" id="ARBA00008721"/>
    </source>
</evidence>
<dbReference type="InterPro" id="IPR024079">
    <property type="entry name" value="MetalloPept_cat_dom_sf"/>
</dbReference>
<keyword evidence="7" id="KW-0482">Metalloprotease</keyword>
<comment type="caution">
    <text evidence="11">The sequence shown here is derived from an EMBL/GenBank/DDBJ whole genome shotgun (WGS) entry which is preliminary data.</text>
</comment>
<keyword evidence="3" id="KW-0479">Metal-binding</keyword>
<keyword evidence="4 9" id="KW-0732">Signal</keyword>
<dbReference type="Proteomes" id="UP001373714">
    <property type="component" value="Unassembled WGS sequence"/>
</dbReference>
<feature type="chain" id="PRO_5043855325" description="Peptidase M43 pregnancy-associated plasma-A domain-containing protein" evidence="9">
    <location>
        <begin position="20"/>
        <end position="287"/>
    </location>
</feature>
<organism evidence="11 12">
    <name type="scientific">Orbilia blumenaviensis</name>
    <dbReference type="NCBI Taxonomy" id="1796055"/>
    <lineage>
        <taxon>Eukaryota</taxon>
        <taxon>Fungi</taxon>
        <taxon>Dikarya</taxon>
        <taxon>Ascomycota</taxon>
        <taxon>Pezizomycotina</taxon>
        <taxon>Orbiliomycetes</taxon>
        <taxon>Orbiliales</taxon>
        <taxon>Orbiliaceae</taxon>
        <taxon>Orbilia</taxon>
    </lineage>
</organism>
<name>A0AAV9UDG7_9PEZI</name>
<evidence type="ECO:0000256" key="9">
    <source>
        <dbReference type="SAM" id="SignalP"/>
    </source>
</evidence>
<feature type="signal peptide" evidence="9">
    <location>
        <begin position="1"/>
        <end position="19"/>
    </location>
</feature>
<feature type="domain" description="Peptidase M43 pregnancy-associated plasma-A" evidence="10">
    <location>
        <begin position="192"/>
        <end position="277"/>
    </location>
</feature>
<evidence type="ECO:0000313" key="12">
    <source>
        <dbReference type="Proteomes" id="UP001373714"/>
    </source>
</evidence>
<evidence type="ECO:0000313" key="11">
    <source>
        <dbReference type="EMBL" id="KAK6340269.1"/>
    </source>
</evidence>
<evidence type="ECO:0000256" key="3">
    <source>
        <dbReference type="ARBA" id="ARBA00022723"/>
    </source>
</evidence>
<dbReference type="Pfam" id="PF05572">
    <property type="entry name" value="Peptidase_M43"/>
    <property type="match status" value="1"/>
</dbReference>
<evidence type="ECO:0000256" key="8">
    <source>
        <dbReference type="ARBA" id="ARBA00023157"/>
    </source>
</evidence>
<evidence type="ECO:0000256" key="4">
    <source>
        <dbReference type="ARBA" id="ARBA00022729"/>
    </source>
</evidence>
<dbReference type="GO" id="GO:0046872">
    <property type="term" value="F:metal ion binding"/>
    <property type="evidence" value="ECO:0007669"/>
    <property type="project" value="UniProtKB-KW"/>
</dbReference>
<dbReference type="PANTHER" id="PTHR47466:SF1">
    <property type="entry name" value="METALLOPROTEASE MEP1 (AFU_ORTHOLOGUE AFUA_1G07730)-RELATED"/>
    <property type="match status" value="1"/>
</dbReference>
<evidence type="ECO:0000256" key="5">
    <source>
        <dbReference type="ARBA" id="ARBA00022801"/>
    </source>
</evidence>
<dbReference type="CDD" id="cd04275">
    <property type="entry name" value="ZnMc_pappalysin_like"/>
    <property type="match status" value="1"/>
</dbReference>
<proteinExistence type="inferred from homology"/>
<sequence length="287" mass="31510">MKFQLALATTLLLATEGLSRRTCGNNNPPVELIEQAILFEGMTKLKAGSDQADDDLAARAKYVPLHIHNVYVSQTRDQGYITEQDVQNQFKVLNDNFASTGIVFDLVSVSYTENKTWANAGSGSAAELAMKKSLRRGGYDELNIYIRPLRSGLLGYCTFPQANVAPNSDKFFLDGCDVLFSSVPGGSTVPFNEGKTATHEVGHWFGLFHTFQGGCTGGDFVDDTPAQGSATSGCPAGKDTCRGDQYPGVDPIHNYMDYSDDPCMTEFTTGQTTRIYQMWDQYRAPKW</sequence>
<keyword evidence="12" id="KW-1185">Reference proteome</keyword>
<dbReference type="SUPFAM" id="SSF55486">
    <property type="entry name" value="Metalloproteases ('zincins'), catalytic domain"/>
    <property type="match status" value="1"/>
</dbReference>
<dbReference type="Gene3D" id="3.40.390.10">
    <property type="entry name" value="Collagenase (Catalytic Domain)"/>
    <property type="match status" value="1"/>
</dbReference>
<evidence type="ECO:0000256" key="7">
    <source>
        <dbReference type="ARBA" id="ARBA00023049"/>
    </source>
</evidence>
<keyword evidence="6" id="KW-0862">Zinc</keyword>
<comment type="similarity">
    <text evidence="1">Belongs to the peptidase M43B family.</text>
</comment>
<gene>
    <name evidence="11" type="ORF">TWF730_002033</name>
</gene>
<evidence type="ECO:0000259" key="10">
    <source>
        <dbReference type="Pfam" id="PF05572"/>
    </source>
</evidence>
<reference evidence="11 12" key="1">
    <citation type="submission" date="2019-10" db="EMBL/GenBank/DDBJ databases">
        <authorList>
            <person name="Palmer J.M."/>
        </authorList>
    </citation>
    <scope>NUCLEOTIDE SEQUENCE [LARGE SCALE GENOMIC DNA]</scope>
    <source>
        <strain evidence="11 12">TWF730</strain>
    </source>
</reference>
<accession>A0AAV9UDG7</accession>
<dbReference type="PANTHER" id="PTHR47466">
    <property type="match status" value="1"/>
</dbReference>